<dbReference type="AlphaFoldDB" id="A0A1G8F0V0"/>
<keyword evidence="3" id="KW-1185">Reference proteome</keyword>
<name>A0A1G8F0V0_9FLAO</name>
<dbReference type="EMBL" id="FNDQ01000013">
    <property type="protein sequence ID" value="SDH75639.1"/>
    <property type="molecule type" value="Genomic_DNA"/>
</dbReference>
<feature type="signal peptide" evidence="1">
    <location>
        <begin position="1"/>
        <end position="24"/>
    </location>
</feature>
<sequence length="411" mass="45088">MKLRVLYILLTVFTLGISVSSCLSDDDVTAGINQSTVVSINFKANGVKEFKELELEFTEINTGLVTKEKAVGVSFYSIALPTGAYRMSVEGAAFLEDGEEIRVGGVNDKLDASGQVLNLVVDLRVKQFSKDFIFEEIFFTGVKTLEGKAYNSGQYFKIVNNTDEVLYADGLLICKSEFLTTTDNNETPNVFDSAFPVDGVLMLPGKGKDYPVEPGDFIVVADNAQNHRTANIPGPDLTNADFEFPIVESPAINQPDNPNVPNAIVVYTNMKYSMFIMHNRGYKGHVLARLPEGESVESWLANHKYDYSYVNATGKETKKSAYKIPNAWIVDGVNSSIVPKFQRLVMGASLDSGFSYCGSSESDDSRFGKAIRRKSLGQNTAGRNVYKDTNNSTVDFIPDSPASLLNGISHK</sequence>
<evidence type="ECO:0000256" key="1">
    <source>
        <dbReference type="SAM" id="SignalP"/>
    </source>
</evidence>
<protein>
    <recommendedName>
        <fullName evidence="4">DUF4876 domain-containing protein</fullName>
    </recommendedName>
</protein>
<dbReference type="Proteomes" id="UP000243588">
    <property type="component" value="Unassembled WGS sequence"/>
</dbReference>
<organism evidence="2 3">
    <name type="scientific">Myroides phaeus</name>
    <dbReference type="NCBI Taxonomy" id="702745"/>
    <lineage>
        <taxon>Bacteria</taxon>
        <taxon>Pseudomonadati</taxon>
        <taxon>Bacteroidota</taxon>
        <taxon>Flavobacteriia</taxon>
        <taxon>Flavobacteriales</taxon>
        <taxon>Flavobacteriaceae</taxon>
        <taxon>Myroides</taxon>
    </lineage>
</organism>
<evidence type="ECO:0008006" key="4">
    <source>
        <dbReference type="Google" id="ProtNLM"/>
    </source>
</evidence>
<dbReference type="InterPro" id="IPR032627">
    <property type="entry name" value="DUF4876"/>
</dbReference>
<evidence type="ECO:0000313" key="2">
    <source>
        <dbReference type="EMBL" id="SDH75639.1"/>
    </source>
</evidence>
<dbReference type="STRING" id="702745.SAMN05421818_11375"/>
<dbReference type="Pfam" id="PF16215">
    <property type="entry name" value="DUF4876"/>
    <property type="match status" value="1"/>
</dbReference>
<keyword evidence="1" id="KW-0732">Signal</keyword>
<reference evidence="3" key="1">
    <citation type="submission" date="2016-10" db="EMBL/GenBank/DDBJ databases">
        <authorList>
            <person name="Varghese N."/>
            <person name="Submissions S."/>
        </authorList>
    </citation>
    <scope>NUCLEOTIDE SEQUENCE [LARGE SCALE GENOMIC DNA]</scope>
    <source>
        <strain evidence="3">DSM 23313</strain>
    </source>
</reference>
<accession>A0A1G8F0V0</accession>
<dbReference type="RefSeq" id="WP_090409060.1">
    <property type="nucleotide sequence ID" value="NZ_FNDQ01000013.1"/>
</dbReference>
<dbReference type="PROSITE" id="PS51257">
    <property type="entry name" value="PROKAR_LIPOPROTEIN"/>
    <property type="match status" value="1"/>
</dbReference>
<gene>
    <name evidence="2" type="ORF">SAMN05421818_11375</name>
</gene>
<feature type="chain" id="PRO_5017182469" description="DUF4876 domain-containing protein" evidence="1">
    <location>
        <begin position="25"/>
        <end position="411"/>
    </location>
</feature>
<evidence type="ECO:0000313" key="3">
    <source>
        <dbReference type="Proteomes" id="UP000243588"/>
    </source>
</evidence>
<proteinExistence type="predicted"/>